<sequence>GHHHPHDVLLLPRPSSRSPPGAPTHLPYLRRPPPPSHTADGDGALRLPAVAAERSQHAPLQGAARRAHLRGLAPRGGEEAAAAVPGAEEPRDHYQRPRQRGTARRAAVRALRRRRRPLRRLDVRGEVVDAAHAADAENRRAVLHRLQGRCEAVRPSGVGAAAWAV</sequence>
<feature type="compositionally biased region" description="Basic residues" evidence="1">
    <location>
        <begin position="96"/>
        <end position="106"/>
    </location>
</feature>
<feature type="compositionally biased region" description="Low complexity" evidence="1">
    <location>
        <begin position="9"/>
        <end position="19"/>
    </location>
</feature>
<proteinExistence type="predicted"/>
<feature type="compositionally biased region" description="Low complexity" evidence="1">
    <location>
        <begin position="70"/>
        <end position="87"/>
    </location>
</feature>
<gene>
    <name evidence="2" type="ORF">CC80DRAFT_590365</name>
</gene>
<evidence type="ECO:0000256" key="1">
    <source>
        <dbReference type="SAM" id="MobiDB-lite"/>
    </source>
</evidence>
<evidence type="ECO:0000313" key="3">
    <source>
        <dbReference type="Proteomes" id="UP000800035"/>
    </source>
</evidence>
<dbReference type="EMBL" id="ML976983">
    <property type="protein sequence ID" value="KAF1960034.1"/>
    <property type="molecule type" value="Genomic_DNA"/>
</dbReference>
<keyword evidence="3" id="KW-1185">Reference proteome</keyword>
<protein>
    <submittedName>
        <fullName evidence="2">Uncharacterized protein</fullName>
    </submittedName>
</protein>
<evidence type="ECO:0000313" key="2">
    <source>
        <dbReference type="EMBL" id="KAF1960034.1"/>
    </source>
</evidence>
<name>A0A6A5U5T0_9PLEO</name>
<dbReference type="AlphaFoldDB" id="A0A6A5U5T0"/>
<feature type="non-terminal residue" evidence="2">
    <location>
        <position position="1"/>
    </location>
</feature>
<organism evidence="2 3">
    <name type="scientific">Byssothecium circinans</name>
    <dbReference type="NCBI Taxonomy" id="147558"/>
    <lineage>
        <taxon>Eukaryota</taxon>
        <taxon>Fungi</taxon>
        <taxon>Dikarya</taxon>
        <taxon>Ascomycota</taxon>
        <taxon>Pezizomycotina</taxon>
        <taxon>Dothideomycetes</taxon>
        <taxon>Pleosporomycetidae</taxon>
        <taxon>Pleosporales</taxon>
        <taxon>Massarineae</taxon>
        <taxon>Massarinaceae</taxon>
        <taxon>Byssothecium</taxon>
    </lineage>
</organism>
<accession>A0A6A5U5T0</accession>
<feature type="region of interest" description="Disordered" evidence="1">
    <location>
        <begin position="1"/>
        <end position="106"/>
    </location>
</feature>
<dbReference type="Proteomes" id="UP000800035">
    <property type="component" value="Unassembled WGS sequence"/>
</dbReference>
<reference evidence="2" key="1">
    <citation type="journal article" date="2020" name="Stud. Mycol.">
        <title>101 Dothideomycetes genomes: a test case for predicting lifestyles and emergence of pathogens.</title>
        <authorList>
            <person name="Haridas S."/>
            <person name="Albert R."/>
            <person name="Binder M."/>
            <person name="Bloem J."/>
            <person name="Labutti K."/>
            <person name="Salamov A."/>
            <person name="Andreopoulos B."/>
            <person name="Baker S."/>
            <person name="Barry K."/>
            <person name="Bills G."/>
            <person name="Bluhm B."/>
            <person name="Cannon C."/>
            <person name="Castanera R."/>
            <person name="Culley D."/>
            <person name="Daum C."/>
            <person name="Ezra D."/>
            <person name="Gonzalez J."/>
            <person name="Henrissat B."/>
            <person name="Kuo A."/>
            <person name="Liang C."/>
            <person name="Lipzen A."/>
            <person name="Lutzoni F."/>
            <person name="Magnuson J."/>
            <person name="Mondo S."/>
            <person name="Nolan M."/>
            <person name="Ohm R."/>
            <person name="Pangilinan J."/>
            <person name="Park H.-J."/>
            <person name="Ramirez L."/>
            <person name="Alfaro M."/>
            <person name="Sun H."/>
            <person name="Tritt A."/>
            <person name="Yoshinaga Y."/>
            <person name="Zwiers L.-H."/>
            <person name="Turgeon B."/>
            <person name="Goodwin S."/>
            <person name="Spatafora J."/>
            <person name="Crous P."/>
            <person name="Grigoriev I."/>
        </authorList>
    </citation>
    <scope>NUCLEOTIDE SEQUENCE</scope>
    <source>
        <strain evidence="2">CBS 675.92</strain>
    </source>
</reference>